<dbReference type="AlphaFoldDB" id="A0A139XAB8"/>
<dbReference type="OrthoDB" id="515812at2"/>
<dbReference type="RefSeq" id="WP_017746537.1">
    <property type="nucleotide sequence ID" value="NZ_KQ976354.1"/>
</dbReference>
<protein>
    <submittedName>
        <fullName evidence="1">Uncharacterized protein</fullName>
    </submittedName>
</protein>
<gene>
    <name evidence="1" type="ORF">WA1_16485</name>
</gene>
<reference evidence="1 2" key="1">
    <citation type="journal article" date="2013" name="Genome Biol. Evol.">
        <title>Genomes of Stigonematalean cyanobacteria (subsection V) and the evolution of oxygenic photosynthesis from prokaryotes to plastids.</title>
        <authorList>
            <person name="Dagan T."/>
            <person name="Roettger M."/>
            <person name="Stucken K."/>
            <person name="Landan G."/>
            <person name="Koch R."/>
            <person name="Major P."/>
            <person name="Gould S.B."/>
            <person name="Goremykin V.V."/>
            <person name="Rippka R."/>
            <person name="Tandeau de Marsac N."/>
            <person name="Gugger M."/>
            <person name="Lockhart P.J."/>
            <person name="Allen J.F."/>
            <person name="Brune I."/>
            <person name="Maus I."/>
            <person name="Puhler A."/>
            <person name="Martin W.F."/>
        </authorList>
    </citation>
    <scope>NUCLEOTIDE SEQUENCE [LARGE SCALE GENOMIC DNA]</scope>
    <source>
        <strain evidence="1 2">PCC 7110</strain>
    </source>
</reference>
<sequence>MRFQILKFGFSVLVWLGLGSACEAVFSRVFPNVIKTTTIEQQSLSHDLTNNRPEISFDVLNDIALDDLESIINEFAQGLPSDTELGIL</sequence>
<dbReference type="Proteomes" id="UP000076925">
    <property type="component" value="Unassembled WGS sequence"/>
</dbReference>
<evidence type="ECO:0000313" key="1">
    <source>
        <dbReference type="EMBL" id="KYC41644.1"/>
    </source>
</evidence>
<keyword evidence="2" id="KW-1185">Reference proteome</keyword>
<dbReference type="EMBL" id="ANNX02000020">
    <property type="protein sequence ID" value="KYC41644.1"/>
    <property type="molecule type" value="Genomic_DNA"/>
</dbReference>
<dbReference type="PROSITE" id="PS51257">
    <property type="entry name" value="PROKAR_LIPOPROTEIN"/>
    <property type="match status" value="1"/>
</dbReference>
<organism evidence="1 2">
    <name type="scientific">Scytonema hofmannii PCC 7110</name>
    <dbReference type="NCBI Taxonomy" id="128403"/>
    <lineage>
        <taxon>Bacteria</taxon>
        <taxon>Bacillati</taxon>
        <taxon>Cyanobacteriota</taxon>
        <taxon>Cyanophyceae</taxon>
        <taxon>Nostocales</taxon>
        <taxon>Scytonemataceae</taxon>
        <taxon>Scytonema</taxon>
    </lineage>
</organism>
<evidence type="ECO:0000313" key="2">
    <source>
        <dbReference type="Proteomes" id="UP000076925"/>
    </source>
</evidence>
<accession>A0A139XAB8</accession>
<proteinExistence type="predicted"/>
<comment type="caution">
    <text evidence="1">The sequence shown here is derived from an EMBL/GenBank/DDBJ whole genome shotgun (WGS) entry which is preliminary data.</text>
</comment>
<name>A0A139XAB8_9CYAN</name>